<comment type="function">
    <text evidence="2">Catalyzes a mechanistically unusual reaction, the ATP-dependent insertion of CO2 between the N7 and N8 nitrogen atoms of 7,8-diaminopelargonic acid (DAPA, also called 7,8-diammoniononanoate) to form a ureido ring.</text>
</comment>
<feature type="binding site" evidence="2">
    <location>
        <begin position="182"/>
        <end position="183"/>
    </location>
    <ligand>
        <name>ATP</name>
        <dbReference type="ChEBI" id="CHEBI:30616"/>
    </ligand>
</feature>
<comment type="catalytic activity">
    <reaction evidence="2">
        <text>(7R,8S)-7,8-diammoniononanoate + CO2 + ATP = (4R,5S)-dethiobiotin + ADP + phosphate + 3 H(+)</text>
        <dbReference type="Rhea" id="RHEA:15805"/>
        <dbReference type="ChEBI" id="CHEBI:15378"/>
        <dbReference type="ChEBI" id="CHEBI:16526"/>
        <dbReference type="ChEBI" id="CHEBI:30616"/>
        <dbReference type="ChEBI" id="CHEBI:43474"/>
        <dbReference type="ChEBI" id="CHEBI:149469"/>
        <dbReference type="ChEBI" id="CHEBI:149473"/>
        <dbReference type="ChEBI" id="CHEBI:456216"/>
        <dbReference type="EC" id="6.3.3.3"/>
    </reaction>
</comment>
<feature type="binding site" evidence="2">
    <location>
        <position position="56"/>
    </location>
    <ligand>
        <name>Mg(2+)</name>
        <dbReference type="ChEBI" id="CHEBI:18420"/>
    </ligand>
</feature>
<evidence type="ECO:0000313" key="3">
    <source>
        <dbReference type="EMBL" id="SCX92350.1"/>
    </source>
</evidence>
<dbReference type="PANTHER" id="PTHR43210:SF5">
    <property type="entry name" value="DETHIOBIOTIN SYNTHETASE"/>
    <property type="match status" value="1"/>
</dbReference>
<dbReference type="AlphaFoldDB" id="A0A0P9CSR4"/>
<protein>
    <recommendedName>
        <fullName evidence="2">ATP-dependent dethiobiotin synthetase BioD</fullName>
        <ecNumber evidence="2">6.3.3.3</ecNumber>
    </recommendedName>
    <alternativeName>
        <fullName evidence="2">DTB synthetase</fullName>
        <shortName evidence="2">DTBS</shortName>
    </alternativeName>
    <alternativeName>
        <fullName evidence="2">Dethiobiotin synthase</fullName>
    </alternativeName>
</protein>
<proteinExistence type="inferred from homology"/>
<comment type="cofactor">
    <cofactor evidence="2">
        <name>Mg(2+)</name>
        <dbReference type="ChEBI" id="CHEBI:18420"/>
    </cofactor>
</comment>
<keyword evidence="2" id="KW-0547">Nucleotide-binding</keyword>
<feature type="active site" evidence="2">
    <location>
        <position position="38"/>
    </location>
</feature>
<comment type="subunit">
    <text evidence="2">Homodimer.</text>
</comment>
<sequence>MTRTLVVTGTGTEIGKTYISAAIARQLRARGETVEATKPVSSGCEADDQGRLWSPDGRELLAACGYDPDDWAAHQRLCLERFAEPMSPHMAADRAGRILSLKMLTGYCESLEGETDGCVLAEGVGGVMVPLTDSTTFLDWMRDLQWPALLVAGTYLGTLSHTLTALRCLKDAGVPLAGLVLNRSAEEPVPAEETRRTLSFFHPDVPVAVVPRAAEGETAPELPDLVEAFGIGRGE</sequence>
<dbReference type="OrthoDB" id="9802097at2"/>
<keyword evidence="2" id="KW-0460">Magnesium</keyword>
<dbReference type="CDD" id="cd03109">
    <property type="entry name" value="DTBS"/>
    <property type="match status" value="1"/>
</dbReference>
<reference evidence="4" key="1">
    <citation type="submission" date="2016-10" db="EMBL/GenBank/DDBJ databases">
        <authorList>
            <person name="Varghese N."/>
        </authorList>
    </citation>
    <scope>NUCLEOTIDE SEQUENCE [LARGE SCALE GENOMIC DNA]</scope>
    <source>
        <strain evidence="4">HL 19</strain>
    </source>
</reference>
<keyword evidence="2" id="KW-0067">ATP-binding</keyword>
<feature type="binding site" evidence="2">
    <location>
        <position position="42"/>
    </location>
    <ligand>
        <name>substrate</name>
    </ligand>
</feature>
<dbReference type="NCBIfam" id="TIGR00347">
    <property type="entry name" value="bioD"/>
    <property type="match status" value="1"/>
</dbReference>
<dbReference type="GO" id="GO:0005524">
    <property type="term" value="F:ATP binding"/>
    <property type="evidence" value="ECO:0007669"/>
    <property type="project" value="UniProtKB-UniRule"/>
</dbReference>
<dbReference type="GO" id="GO:0000287">
    <property type="term" value="F:magnesium ion binding"/>
    <property type="evidence" value="ECO:0007669"/>
    <property type="project" value="UniProtKB-UniRule"/>
</dbReference>
<keyword evidence="2" id="KW-0479">Metal-binding</keyword>
<gene>
    <name evidence="2" type="primary">bioD</name>
    <name evidence="3" type="ORF">SAMN05661077_0729</name>
</gene>
<accession>A0A0P9CSR4</accession>
<dbReference type="PANTHER" id="PTHR43210">
    <property type="entry name" value="DETHIOBIOTIN SYNTHETASE"/>
    <property type="match status" value="1"/>
</dbReference>
<dbReference type="STRING" id="381306.AN478_11500"/>
<dbReference type="Gene3D" id="3.40.50.300">
    <property type="entry name" value="P-loop containing nucleotide triphosphate hydrolases"/>
    <property type="match status" value="1"/>
</dbReference>
<dbReference type="EC" id="6.3.3.3" evidence="2"/>
<comment type="similarity">
    <text evidence="2">Belongs to the dethiobiotin synthetase family.</text>
</comment>
<dbReference type="PIRSF" id="PIRSF006755">
    <property type="entry name" value="DTB_synth"/>
    <property type="match status" value="1"/>
</dbReference>
<name>A0A0P9CSR4_9GAMM</name>
<feature type="binding site" evidence="2">
    <location>
        <begin position="13"/>
        <end position="18"/>
    </location>
    <ligand>
        <name>ATP</name>
        <dbReference type="ChEBI" id="CHEBI:30616"/>
    </ligand>
</feature>
<dbReference type="Pfam" id="PF13500">
    <property type="entry name" value="AAA_26"/>
    <property type="match status" value="1"/>
</dbReference>
<feature type="binding site" evidence="2">
    <location>
        <position position="17"/>
    </location>
    <ligand>
        <name>Mg(2+)</name>
        <dbReference type="ChEBI" id="CHEBI:18420"/>
    </ligand>
</feature>
<dbReference type="HAMAP" id="MF_00336">
    <property type="entry name" value="BioD"/>
    <property type="match status" value="1"/>
</dbReference>
<evidence type="ECO:0000256" key="1">
    <source>
        <dbReference type="ARBA" id="ARBA00022756"/>
    </source>
</evidence>
<dbReference type="RefSeq" id="WP_054966735.1">
    <property type="nucleotide sequence ID" value="NZ_FMUN01000002.1"/>
</dbReference>
<evidence type="ECO:0000256" key="2">
    <source>
        <dbReference type="HAMAP-Rule" id="MF_00336"/>
    </source>
</evidence>
<feature type="binding site" evidence="2">
    <location>
        <position position="56"/>
    </location>
    <ligand>
        <name>ATP</name>
        <dbReference type="ChEBI" id="CHEBI:30616"/>
    </ligand>
</feature>
<dbReference type="EMBL" id="FMUN01000002">
    <property type="protein sequence ID" value="SCX92350.1"/>
    <property type="molecule type" value="Genomic_DNA"/>
</dbReference>
<keyword evidence="2" id="KW-0436">Ligase</keyword>
<organism evidence="3 4">
    <name type="scientific">Thiohalorhabdus denitrificans</name>
    <dbReference type="NCBI Taxonomy" id="381306"/>
    <lineage>
        <taxon>Bacteria</taxon>
        <taxon>Pseudomonadati</taxon>
        <taxon>Pseudomonadota</taxon>
        <taxon>Gammaproteobacteria</taxon>
        <taxon>Thiohalorhabdales</taxon>
        <taxon>Thiohalorhabdaceae</taxon>
        <taxon>Thiohalorhabdus</taxon>
    </lineage>
</organism>
<comment type="subcellular location">
    <subcellularLocation>
        <location evidence="2">Cytoplasm</location>
    </subcellularLocation>
</comment>
<dbReference type="InterPro" id="IPR027417">
    <property type="entry name" value="P-loop_NTPase"/>
</dbReference>
<comment type="caution">
    <text evidence="2">Lacks conserved residue(s) required for the propagation of feature annotation.</text>
</comment>
<dbReference type="Proteomes" id="UP000183104">
    <property type="component" value="Unassembled WGS sequence"/>
</dbReference>
<keyword evidence="4" id="KW-1185">Reference proteome</keyword>
<keyword evidence="1 2" id="KW-0093">Biotin biosynthesis</keyword>
<dbReference type="InterPro" id="IPR004472">
    <property type="entry name" value="DTB_synth_BioD"/>
</dbReference>
<comment type="pathway">
    <text evidence="2">Cofactor biosynthesis; biotin biosynthesis; biotin from 7,8-diaminononanoate: step 1/2.</text>
</comment>
<dbReference type="UniPathway" id="UPA00078">
    <property type="reaction ID" value="UER00161"/>
</dbReference>
<feature type="binding site" evidence="2">
    <location>
        <begin position="122"/>
        <end position="125"/>
    </location>
    <ligand>
        <name>ATP</name>
        <dbReference type="ChEBI" id="CHEBI:30616"/>
    </ligand>
</feature>
<evidence type="ECO:0000313" key="4">
    <source>
        <dbReference type="Proteomes" id="UP000183104"/>
    </source>
</evidence>
<feature type="binding site" evidence="2">
    <location>
        <position position="122"/>
    </location>
    <ligand>
        <name>Mg(2+)</name>
        <dbReference type="ChEBI" id="CHEBI:18420"/>
    </ligand>
</feature>
<dbReference type="GO" id="GO:0009102">
    <property type="term" value="P:biotin biosynthetic process"/>
    <property type="evidence" value="ECO:0007669"/>
    <property type="project" value="UniProtKB-UniRule"/>
</dbReference>
<dbReference type="GO" id="GO:0005829">
    <property type="term" value="C:cytosol"/>
    <property type="evidence" value="ECO:0007669"/>
    <property type="project" value="TreeGrafter"/>
</dbReference>
<keyword evidence="2" id="KW-0963">Cytoplasm</keyword>
<dbReference type="SUPFAM" id="SSF52540">
    <property type="entry name" value="P-loop containing nucleoside triphosphate hydrolases"/>
    <property type="match status" value="1"/>
</dbReference>
<dbReference type="GO" id="GO:0004141">
    <property type="term" value="F:dethiobiotin synthase activity"/>
    <property type="evidence" value="ECO:0007669"/>
    <property type="project" value="UniProtKB-UniRule"/>
</dbReference>